<dbReference type="InterPro" id="IPR021778">
    <property type="entry name" value="Se/S_carrier-like"/>
</dbReference>
<dbReference type="Proteomes" id="UP000607645">
    <property type="component" value="Unassembled WGS sequence"/>
</dbReference>
<evidence type="ECO:0000313" key="2">
    <source>
        <dbReference type="EMBL" id="MBC5737915.1"/>
    </source>
</evidence>
<feature type="domain" description="Putative Se/S carrier protein-like" evidence="1">
    <location>
        <begin position="3"/>
        <end position="70"/>
    </location>
</feature>
<name>A0A8J6MD92_9FIRM</name>
<keyword evidence="3" id="KW-1185">Reference proteome</keyword>
<organism evidence="2 3">
    <name type="scientific">Lawsonibacter faecis</name>
    <dbReference type="NCBI Taxonomy" id="2763052"/>
    <lineage>
        <taxon>Bacteria</taxon>
        <taxon>Bacillati</taxon>
        <taxon>Bacillota</taxon>
        <taxon>Clostridia</taxon>
        <taxon>Eubacteriales</taxon>
        <taxon>Oscillospiraceae</taxon>
        <taxon>Lawsonibacter</taxon>
    </lineage>
</organism>
<comment type="caution">
    <text evidence="2">The sequence shown here is derived from an EMBL/GenBank/DDBJ whole genome shotgun (WGS) entry which is preliminary data.</text>
</comment>
<dbReference type="EMBL" id="JACOPQ010000010">
    <property type="protein sequence ID" value="MBC5737915.1"/>
    <property type="molecule type" value="Genomic_DNA"/>
</dbReference>
<dbReference type="Pfam" id="PF11823">
    <property type="entry name" value="Se_S_carrier"/>
    <property type="match status" value="1"/>
</dbReference>
<gene>
    <name evidence="2" type="ORF">H8S62_12960</name>
</gene>
<sequence>MVYYLIICRSLTYAQRTAQALERAGITAHILRSPKSISGEGCSHSVKVSERNLPDALVVLNRVGLTPKRVFIMSSDGSYKEVRLL</sequence>
<protein>
    <submittedName>
        <fullName evidence="2">DUF3343 domain-containing protein</fullName>
    </submittedName>
</protein>
<dbReference type="RefSeq" id="WP_155146645.1">
    <property type="nucleotide sequence ID" value="NZ_JACOPQ010000010.1"/>
</dbReference>
<evidence type="ECO:0000259" key="1">
    <source>
        <dbReference type="Pfam" id="PF11823"/>
    </source>
</evidence>
<dbReference type="AlphaFoldDB" id="A0A8J6MD92"/>
<accession>A0A8J6MD92</accession>
<proteinExistence type="predicted"/>
<evidence type="ECO:0000313" key="3">
    <source>
        <dbReference type="Proteomes" id="UP000607645"/>
    </source>
</evidence>
<reference evidence="2" key="1">
    <citation type="submission" date="2020-08" db="EMBL/GenBank/DDBJ databases">
        <title>Genome public.</title>
        <authorList>
            <person name="Liu C."/>
            <person name="Sun Q."/>
        </authorList>
    </citation>
    <scope>NUCLEOTIDE SEQUENCE</scope>
    <source>
        <strain evidence="2">NSJ-52</strain>
    </source>
</reference>